<dbReference type="Pfam" id="PF18936">
    <property type="entry name" value="DUF5684"/>
    <property type="match status" value="1"/>
</dbReference>
<dbReference type="AlphaFoldDB" id="A0A0S8FUF1"/>
<name>A0A0S8FUF1_UNCW3</name>
<dbReference type="STRING" id="1703779.AMJ83_06075"/>
<keyword evidence="1" id="KW-0472">Membrane</keyword>
<accession>A0A0S8FUF1</accession>
<dbReference type="EMBL" id="LJUJ01000009">
    <property type="protein sequence ID" value="KPK63754.1"/>
    <property type="molecule type" value="Genomic_DNA"/>
</dbReference>
<keyword evidence="1" id="KW-1133">Transmembrane helix</keyword>
<reference evidence="2 3" key="1">
    <citation type="journal article" date="2015" name="Microbiome">
        <title>Genomic resolution of linkages in carbon, nitrogen, and sulfur cycling among widespread estuary sediment bacteria.</title>
        <authorList>
            <person name="Baker B.J."/>
            <person name="Lazar C.S."/>
            <person name="Teske A.P."/>
            <person name="Dick G.J."/>
        </authorList>
    </citation>
    <scope>NUCLEOTIDE SEQUENCE [LARGE SCALE GENOMIC DNA]</scope>
    <source>
        <strain evidence="2">SM23_42</strain>
    </source>
</reference>
<proteinExistence type="predicted"/>
<keyword evidence="1" id="KW-0812">Transmembrane</keyword>
<dbReference type="Proteomes" id="UP000051373">
    <property type="component" value="Unassembled WGS sequence"/>
</dbReference>
<organism evidence="2 3">
    <name type="scientific">candidate division WOR_3 bacterium SM23_42</name>
    <dbReference type="NCBI Taxonomy" id="1703779"/>
    <lineage>
        <taxon>Bacteria</taxon>
        <taxon>Bacteria division WOR-3</taxon>
    </lineage>
</organism>
<evidence type="ECO:0008006" key="4">
    <source>
        <dbReference type="Google" id="ProtNLM"/>
    </source>
</evidence>
<gene>
    <name evidence="2" type="ORF">AMJ83_06075</name>
</gene>
<evidence type="ECO:0000313" key="2">
    <source>
        <dbReference type="EMBL" id="KPK63754.1"/>
    </source>
</evidence>
<evidence type="ECO:0000256" key="1">
    <source>
        <dbReference type="SAM" id="Phobius"/>
    </source>
</evidence>
<sequence length="117" mass="13521">MQMEYGAQDSYFAGVWIWWLIGYIYMAICLMFIANKTNTPNSWLAWIPIANIYLMCKVASKPGWWVILFFIPIVNIVIGIIVWMKIAEARNKPSWLGILMIIPFVNIIIPGYLAFAD</sequence>
<feature type="transmembrane region" description="Helical" evidence="1">
    <location>
        <begin position="95"/>
        <end position="115"/>
    </location>
</feature>
<comment type="caution">
    <text evidence="2">The sequence shown here is derived from an EMBL/GenBank/DDBJ whole genome shotgun (WGS) entry which is preliminary data.</text>
</comment>
<dbReference type="InterPro" id="IPR043739">
    <property type="entry name" value="DUF5684"/>
</dbReference>
<protein>
    <recommendedName>
        <fullName evidence="4">Signal peptidase I</fullName>
    </recommendedName>
</protein>
<evidence type="ECO:0000313" key="3">
    <source>
        <dbReference type="Proteomes" id="UP000051373"/>
    </source>
</evidence>
<feature type="transmembrane region" description="Helical" evidence="1">
    <location>
        <begin position="63"/>
        <end position="83"/>
    </location>
</feature>
<feature type="transmembrane region" description="Helical" evidence="1">
    <location>
        <begin position="12"/>
        <end position="34"/>
    </location>
</feature>